<feature type="compositionally biased region" description="Low complexity" evidence="4">
    <location>
        <begin position="58"/>
        <end position="67"/>
    </location>
</feature>
<organism evidence="5 6">
    <name type="scientific">Litorihabitans aurantiacus</name>
    <dbReference type="NCBI Taxonomy" id="1930061"/>
    <lineage>
        <taxon>Bacteria</taxon>
        <taxon>Bacillati</taxon>
        <taxon>Actinomycetota</taxon>
        <taxon>Actinomycetes</taxon>
        <taxon>Micrococcales</taxon>
        <taxon>Beutenbergiaceae</taxon>
        <taxon>Litorihabitans</taxon>
    </lineage>
</organism>
<evidence type="ECO:0000256" key="4">
    <source>
        <dbReference type="SAM" id="MobiDB-lite"/>
    </source>
</evidence>
<keyword evidence="6" id="KW-1185">Reference proteome</keyword>
<comment type="caution">
    <text evidence="5">The sequence shown here is derived from an EMBL/GenBank/DDBJ whole genome shotgun (WGS) entry which is preliminary data.</text>
</comment>
<evidence type="ECO:0000313" key="6">
    <source>
        <dbReference type="Proteomes" id="UP001157161"/>
    </source>
</evidence>
<dbReference type="AlphaFoldDB" id="A0AA37XD39"/>
<protein>
    <submittedName>
        <fullName evidence="5">Sugar ABC transporter substrate-binding protein</fullName>
    </submittedName>
</protein>
<evidence type="ECO:0000256" key="2">
    <source>
        <dbReference type="ARBA" id="ARBA00022448"/>
    </source>
</evidence>
<dbReference type="PANTHER" id="PTHR30061">
    <property type="entry name" value="MALTOSE-BINDING PERIPLASMIC PROTEIN"/>
    <property type="match status" value="1"/>
</dbReference>
<evidence type="ECO:0000256" key="1">
    <source>
        <dbReference type="ARBA" id="ARBA00008520"/>
    </source>
</evidence>
<dbReference type="Pfam" id="PF13416">
    <property type="entry name" value="SBP_bac_8"/>
    <property type="match status" value="1"/>
</dbReference>
<sequence>MQYRSRNAASRHPANEGRSALSIRDHGSELMRRSTITAALATAALLLTACGGGGGGTDETATGGTDETSAEEETSAAESEGEEEAPVRGDQDLVIWTDDVKFDAVTAAAEAFGEANGISVGVQAIVNTRTDFITANEAGNGPDVLVGAHDWIGQLVSNGAIDPLQISGDSLSGYADRAVSAVTYNGQLYGVPYGVESLVLYCNTEYAPDTYATIDDAIAAGQAAKDAGQVDSALNIPQGVDGDPYNMQPLYTSAGGYLFGVTADGTPDPADLGVGTEAGQAAAAKLATLGSSGSGVLSTAISGDNAIALFADGRAACLISGPWALGDVTTGLGADGFTVQPIPGFADGGPAVPFMGAQAFYVASNGANKSFAQAFVTGTTGGSLNTEETMQILFDNANLPPAMTSVRETAAAADPLVGVFGDAADQAQPMPAIPAMDQVWTPLGQAYAAIIGGADPAATMVTAGETISSAIASS</sequence>
<dbReference type="InterPro" id="IPR006059">
    <property type="entry name" value="SBP"/>
</dbReference>
<reference evidence="5" key="1">
    <citation type="journal article" date="2014" name="Int. J. Syst. Evol. Microbiol.">
        <title>Complete genome sequence of Corynebacterium casei LMG S-19264T (=DSM 44701T), isolated from a smear-ripened cheese.</title>
        <authorList>
            <consortium name="US DOE Joint Genome Institute (JGI-PGF)"/>
            <person name="Walter F."/>
            <person name="Albersmeier A."/>
            <person name="Kalinowski J."/>
            <person name="Ruckert C."/>
        </authorList>
    </citation>
    <scope>NUCLEOTIDE SEQUENCE</scope>
    <source>
        <strain evidence="5">NBRC 112290</strain>
    </source>
</reference>
<keyword evidence="3" id="KW-0732">Signal</keyword>
<dbReference type="GO" id="GO:0042956">
    <property type="term" value="P:maltodextrin transmembrane transport"/>
    <property type="evidence" value="ECO:0007669"/>
    <property type="project" value="TreeGrafter"/>
</dbReference>
<dbReference type="PANTHER" id="PTHR30061:SF50">
    <property type="entry name" value="MALTOSE_MALTODEXTRIN-BINDING PERIPLASMIC PROTEIN"/>
    <property type="match status" value="1"/>
</dbReference>
<gene>
    <name evidence="5" type="ORF">GCM10025875_09830</name>
</gene>
<dbReference type="GO" id="GO:0055052">
    <property type="term" value="C:ATP-binding cassette (ABC) transporter complex, substrate-binding subunit-containing"/>
    <property type="evidence" value="ECO:0007669"/>
    <property type="project" value="TreeGrafter"/>
</dbReference>
<dbReference type="EMBL" id="BSUM01000001">
    <property type="protein sequence ID" value="GMA30991.1"/>
    <property type="molecule type" value="Genomic_DNA"/>
</dbReference>
<comment type="similarity">
    <text evidence="1">Belongs to the bacterial solute-binding protein 1 family.</text>
</comment>
<feature type="region of interest" description="Disordered" evidence="4">
    <location>
        <begin position="1"/>
        <end position="23"/>
    </location>
</feature>
<dbReference type="Proteomes" id="UP001157161">
    <property type="component" value="Unassembled WGS sequence"/>
</dbReference>
<dbReference type="GO" id="GO:1901982">
    <property type="term" value="F:maltose binding"/>
    <property type="evidence" value="ECO:0007669"/>
    <property type="project" value="TreeGrafter"/>
</dbReference>
<dbReference type="Gene3D" id="3.40.190.10">
    <property type="entry name" value="Periplasmic binding protein-like II"/>
    <property type="match status" value="2"/>
</dbReference>
<evidence type="ECO:0000313" key="5">
    <source>
        <dbReference type="EMBL" id="GMA30991.1"/>
    </source>
</evidence>
<feature type="region of interest" description="Disordered" evidence="4">
    <location>
        <begin position="54"/>
        <end position="90"/>
    </location>
</feature>
<dbReference type="SUPFAM" id="SSF53850">
    <property type="entry name" value="Periplasmic binding protein-like II"/>
    <property type="match status" value="1"/>
</dbReference>
<accession>A0AA37XD39</accession>
<keyword evidence="2" id="KW-0813">Transport</keyword>
<feature type="compositionally biased region" description="Acidic residues" evidence="4">
    <location>
        <begin position="68"/>
        <end position="84"/>
    </location>
</feature>
<dbReference type="GO" id="GO:0015768">
    <property type="term" value="P:maltose transport"/>
    <property type="evidence" value="ECO:0007669"/>
    <property type="project" value="TreeGrafter"/>
</dbReference>
<evidence type="ECO:0000256" key="3">
    <source>
        <dbReference type="ARBA" id="ARBA00022729"/>
    </source>
</evidence>
<name>A0AA37XD39_9MICO</name>
<reference evidence="5" key="2">
    <citation type="submission" date="2023-02" db="EMBL/GenBank/DDBJ databases">
        <authorList>
            <person name="Sun Q."/>
            <person name="Mori K."/>
        </authorList>
    </citation>
    <scope>NUCLEOTIDE SEQUENCE</scope>
    <source>
        <strain evidence="5">NBRC 112290</strain>
    </source>
</reference>
<proteinExistence type="inferred from homology"/>